<accession>A0ABZ0Z482</accession>
<dbReference type="Proteomes" id="UP001349343">
    <property type="component" value="Segment"/>
</dbReference>
<dbReference type="EMBL" id="OR769222">
    <property type="protein sequence ID" value="WQJ52909.1"/>
    <property type="molecule type" value="Genomic_DNA"/>
</dbReference>
<keyword evidence="2" id="KW-1185">Reference proteome</keyword>
<proteinExistence type="predicted"/>
<evidence type="ECO:0000313" key="2">
    <source>
        <dbReference type="Proteomes" id="UP001349343"/>
    </source>
</evidence>
<name>A0ABZ0Z482_9CAUD</name>
<evidence type="ECO:0000313" key="1">
    <source>
        <dbReference type="EMBL" id="WQJ52909.1"/>
    </source>
</evidence>
<reference evidence="1 2" key="1">
    <citation type="submission" date="2023-11" db="EMBL/GenBank/DDBJ databases">
        <authorList>
            <person name="Cook R."/>
            <person name="Crisci M."/>
            <person name="Pye H."/>
            <person name="Adriaenssens E."/>
            <person name="Santini J."/>
        </authorList>
    </citation>
    <scope>NUCLEOTIDE SEQUENCE [LARGE SCALE GENOMIC DNA]</scope>
    <source>
        <strain evidence="1">Lak_Megaphage_RVC_JS4_GC31</strain>
    </source>
</reference>
<organism evidence="1 2">
    <name type="scientific">phage Lak_Megaphage_RVC_JS4_GC31</name>
    <dbReference type="NCBI Taxonomy" id="3109228"/>
    <lineage>
        <taxon>Viruses</taxon>
        <taxon>Duplodnaviria</taxon>
        <taxon>Heunggongvirae</taxon>
        <taxon>Uroviricota</taxon>
        <taxon>Caudoviricetes</taxon>
        <taxon>Caudoviricetes code 15 clade</taxon>
    </lineage>
</organism>
<protein>
    <submittedName>
        <fullName evidence="1">Uncharacterized protein</fullName>
    </submittedName>
</protein>
<sequence>MEESNIVKTKPKIKFKNFWIWFKDQVKRKRFFYNFFISRNAWGAFSVNSHMNQHTGKEKVYYHHKESAIKSAEAMSKKKGVHFSAYKCLFCDGYHIGKNRDNKVKGYDY</sequence>